<evidence type="ECO:0008006" key="3">
    <source>
        <dbReference type="Google" id="ProtNLM"/>
    </source>
</evidence>
<evidence type="ECO:0000313" key="2">
    <source>
        <dbReference type="Proteomes" id="UP000011058"/>
    </source>
</evidence>
<dbReference type="RefSeq" id="WP_015333008.1">
    <property type="nucleotide sequence ID" value="NC_020054.1"/>
</dbReference>
<protein>
    <recommendedName>
        <fullName evidence="3">Lipocalin-like domain-containing protein</fullName>
    </recommendedName>
</protein>
<evidence type="ECO:0000313" key="1">
    <source>
        <dbReference type="EMBL" id="CCH01909.1"/>
    </source>
</evidence>
<name>I0KCQ6_9BACT</name>
<dbReference type="PROSITE" id="PS51257">
    <property type="entry name" value="PROKAR_LIPOPROTEIN"/>
    <property type="match status" value="1"/>
</dbReference>
<dbReference type="KEGG" id="fae:FAES_3903"/>
<dbReference type="HOGENOM" id="CLU_138570_0_0_10"/>
<keyword evidence="2" id="KW-1185">Reference proteome</keyword>
<dbReference type="eggNOG" id="ENOG5032SVA">
    <property type="taxonomic scope" value="Bacteria"/>
</dbReference>
<dbReference type="Proteomes" id="UP000011058">
    <property type="component" value="Chromosome"/>
</dbReference>
<dbReference type="STRING" id="1166018.FAES_3903"/>
<gene>
    <name evidence="1" type="ORF">FAES_3903</name>
</gene>
<proteinExistence type="predicted"/>
<sequence length="147" mass="16004">MHFARLILIVALFVGAVSCKNDNGVVTLEGRTELLAANNWRLDRINDTSGGTIALNRLGVQALALNYADIQFTSNNVARAIDRSSKQIINGGTWYLVEDNASLDVNVTGFKGIFPIIALSRTRFAIRQTTKVDGVDTPVNLEFVPAI</sequence>
<accession>I0KCQ6</accession>
<organism evidence="1 2">
    <name type="scientific">Fibrella aestuarina BUZ 2</name>
    <dbReference type="NCBI Taxonomy" id="1166018"/>
    <lineage>
        <taxon>Bacteria</taxon>
        <taxon>Pseudomonadati</taxon>
        <taxon>Bacteroidota</taxon>
        <taxon>Cytophagia</taxon>
        <taxon>Cytophagales</taxon>
        <taxon>Spirosomataceae</taxon>
        <taxon>Fibrella</taxon>
    </lineage>
</organism>
<dbReference type="EMBL" id="HE796683">
    <property type="protein sequence ID" value="CCH01909.1"/>
    <property type="molecule type" value="Genomic_DNA"/>
</dbReference>
<dbReference type="OrthoDB" id="964100at2"/>
<reference evidence="1 2" key="1">
    <citation type="journal article" date="2012" name="J. Bacteriol.">
        <title>Genome Sequence of Fibrella aestuarina BUZ 2T, a Filamentous Marine Bacterium.</title>
        <authorList>
            <person name="Filippini M."/>
            <person name="Qi W."/>
            <person name="Blom J."/>
            <person name="Goesmann A."/>
            <person name="Smits T.H."/>
            <person name="Bagheri H.C."/>
        </authorList>
    </citation>
    <scope>NUCLEOTIDE SEQUENCE [LARGE SCALE GENOMIC DNA]</scope>
    <source>
        <strain evidence="2">BUZ 2T</strain>
    </source>
</reference>
<dbReference type="AlphaFoldDB" id="I0KCQ6"/>